<proteinExistence type="inferred from homology"/>
<dbReference type="GO" id="GO:0044718">
    <property type="term" value="P:siderophore transmembrane transport"/>
    <property type="evidence" value="ECO:0007669"/>
    <property type="project" value="TreeGrafter"/>
</dbReference>
<keyword evidence="9 10" id="KW-0998">Cell outer membrane</keyword>
<evidence type="ECO:0000256" key="4">
    <source>
        <dbReference type="ARBA" id="ARBA00022452"/>
    </source>
</evidence>
<keyword evidence="7 10" id="KW-0472">Membrane</keyword>
<dbReference type="Proteomes" id="UP000425817">
    <property type="component" value="Chromosome"/>
</dbReference>
<keyword evidence="8 15" id="KW-0675">Receptor</keyword>
<keyword evidence="6 11" id="KW-0798">TonB box</keyword>
<evidence type="ECO:0000256" key="10">
    <source>
        <dbReference type="PROSITE-ProRule" id="PRU01360"/>
    </source>
</evidence>
<evidence type="ECO:0000256" key="1">
    <source>
        <dbReference type="ARBA" id="ARBA00004571"/>
    </source>
</evidence>
<evidence type="ECO:0000259" key="14">
    <source>
        <dbReference type="Pfam" id="PF07715"/>
    </source>
</evidence>
<name>A0A6I6HLC4_VARPD</name>
<accession>A0A6I6HLC4</accession>
<evidence type="ECO:0000256" key="5">
    <source>
        <dbReference type="ARBA" id="ARBA00022692"/>
    </source>
</evidence>
<evidence type="ECO:0000256" key="9">
    <source>
        <dbReference type="ARBA" id="ARBA00023237"/>
    </source>
</evidence>
<keyword evidence="4 10" id="KW-1134">Transmembrane beta strand</keyword>
<evidence type="ECO:0000313" key="15">
    <source>
        <dbReference type="EMBL" id="QGW83726.1"/>
    </source>
</evidence>
<gene>
    <name evidence="15" type="ORF">GOQ09_19990</name>
</gene>
<dbReference type="Pfam" id="PF07715">
    <property type="entry name" value="Plug"/>
    <property type="match status" value="1"/>
</dbReference>
<dbReference type="GO" id="GO:0015344">
    <property type="term" value="F:siderophore uptake transmembrane transporter activity"/>
    <property type="evidence" value="ECO:0007669"/>
    <property type="project" value="TreeGrafter"/>
</dbReference>
<dbReference type="AlphaFoldDB" id="A0A6I6HLC4"/>
<comment type="similarity">
    <text evidence="2 10 11">Belongs to the TonB-dependent receptor family.</text>
</comment>
<comment type="subcellular location">
    <subcellularLocation>
        <location evidence="1 10">Cell outer membrane</location>
        <topology evidence="1 10">Multi-pass membrane protein</topology>
    </subcellularLocation>
</comment>
<evidence type="ECO:0000256" key="11">
    <source>
        <dbReference type="RuleBase" id="RU003357"/>
    </source>
</evidence>
<evidence type="ECO:0000256" key="2">
    <source>
        <dbReference type="ARBA" id="ARBA00009810"/>
    </source>
</evidence>
<dbReference type="SUPFAM" id="SSF56935">
    <property type="entry name" value="Porins"/>
    <property type="match status" value="1"/>
</dbReference>
<keyword evidence="5 10" id="KW-0812">Transmembrane</keyword>
<dbReference type="RefSeq" id="WP_157615118.1">
    <property type="nucleotide sequence ID" value="NZ_CP046622.1"/>
</dbReference>
<reference evidence="15 16" key="1">
    <citation type="submission" date="2019-12" db="EMBL/GenBank/DDBJ databases">
        <title>Hybrid Genome Assemblies of two High G+C Isolates from Undergraduate Microbiology Courses.</title>
        <authorList>
            <person name="Ne Ville C.J."/>
            <person name="Enright D."/>
            <person name="Hernandez I."/>
            <person name="Dodsworth J."/>
            <person name="Orwin P.M."/>
        </authorList>
    </citation>
    <scope>NUCLEOTIDE SEQUENCE [LARGE SCALE GENOMIC DNA]</scope>
    <source>
        <strain evidence="15 16">CSUSB</strain>
    </source>
</reference>
<dbReference type="Gene3D" id="2.40.170.20">
    <property type="entry name" value="TonB-dependent receptor, beta-barrel domain"/>
    <property type="match status" value="1"/>
</dbReference>
<dbReference type="OrthoDB" id="99480at2"/>
<feature type="chain" id="PRO_5026237202" evidence="12">
    <location>
        <begin position="20"/>
        <end position="684"/>
    </location>
</feature>
<sequence>MAFAFALATPLLVSAQAQAPSGMLNEVRVTAEGDRVDLQGKRTQVTTESTGLPAGVTVITPEELGTLNVGRDISNIFRRVPGVVANNIDQGDTGNGFRMRGFATQGTHGADTAVYVDGVPQNMPSSQAGAGHGPAFLEWLTPDMIGRIDVIKGPVSALYGDQNRAGAVGITTQTVPASSSVGVSLESYGGRRGSLVLSNRFNNVQSLFIADAYRTDSYRRDGRIERDNLFWKLSTQLGDGVYSLRVNHYRSESRAPGYLLLPDLRRGTVDPRSTQFNLPGFGSGERTALVFNRVPASGEAGWYATAYGETFERVRGTSTSSVLQTVGEDDRHFYGGRLAQNFVFGDAASLFVGGELRRDKGDALRRVWRNGLPTANYINNQELDLLTYGLFAQGQYKLTQNFKLLGGVRRDWFDYDIGNRKLPAASTGYTSAVTTPKIGAVWSVTPTLDIFANIAEGFRSPAAEQISGSGATGPLGARGGTVFDVAPSKVKSHDLGFTVSPTASWSASGVVYHTLNQDEIVAQADGSFKSVGETTRKGFELESRLRIDSAWSVYGSYGRVLEARVNNPLPNTGERLSVPRHQVKLGAEYRQRLGEGRLTLNADAYLTAGNPYYEGTPQTQLRTMPTYTRYDLKATYDWQQFQFSVFAIFQPRRFASDIAYGTAAGLLVSPQPRTQVGASMRYFF</sequence>
<protein>
    <submittedName>
        <fullName evidence="15">TonB-dependent receptor</fullName>
    </submittedName>
</protein>
<dbReference type="InterPro" id="IPR036942">
    <property type="entry name" value="Beta-barrel_TonB_sf"/>
</dbReference>
<dbReference type="EMBL" id="CP046622">
    <property type="protein sequence ID" value="QGW83726.1"/>
    <property type="molecule type" value="Genomic_DNA"/>
</dbReference>
<organism evidence="15 16">
    <name type="scientific">Variovorax paradoxus</name>
    <dbReference type="NCBI Taxonomy" id="34073"/>
    <lineage>
        <taxon>Bacteria</taxon>
        <taxon>Pseudomonadati</taxon>
        <taxon>Pseudomonadota</taxon>
        <taxon>Betaproteobacteria</taxon>
        <taxon>Burkholderiales</taxon>
        <taxon>Comamonadaceae</taxon>
        <taxon>Variovorax</taxon>
    </lineage>
</organism>
<dbReference type="CDD" id="cd01347">
    <property type="entry name" value="ligand_gated_channel"/>
    <property type="match status" value="1"/>
</dbReference>
<dbReference type="InterPro" id="IPR039426">
    <property type="entry name" value="TonB-dep_rcpt-like"/>
</dbReference>
<evidence type="ECO:0000259" key="13">
    <source>
        <dbReference type="Pfam" id="PF00593"/>
    </source>
</evidence>
<evidence type="ECO:0000256" key="8">
    <source>
        <dbReference type="ARBA" id="ARBA00023170"/>
    </source>
</evidence>
<evidence type="ECO:0000256" key="12">
    <source>
        <dbReference type="SAM" id="SignalP"/>
    </source>
</evidence>
<evidence type="ECO:0000256" key="6">
    <source>
        <dbReference type="ARBA" id="ARBA00023077"/>
    </source>
</evidence>
<dbReference type="PANTHER" id="PTHR30069">
    <property type="entry name" value="TONB-DEPENDENT OUTER MEMBRANE RECEPTOR"/>
    <property type="match status" value="1"/>
</dbReference>
<evidence type="ECO:0000256" key="7">
    <source>
        <dbReference type="ARBA" id="ARBA00023136"/>
    </source>
</evidence>
<dbReference type="Pfam" id="PF00593">
    <property type="entry name" value="TonB_dep_Rec_b-barrel"/>
    <property type="match status" value="1"/>
</dbReference>
<dbReference type="PANTHER" id="PTHR30069:SF39">
    <property type="entry name" value="BLL6183 PROTEIN"/>
    <property type="match status" value="1"/>
</dbReference>
<dbReference type="InterPro" id="IPR000531">
    <property type="entry name" value="Beta-barrel_TonB"/>
</dbReference>
<dbReference type="GO" id="GO:0009279">
    <property type="term" value="C:cell outer membrane"/>
    <property type="evidence" value="ECO:0007669"/>
    <property type="project" value="UniProtKB-SubCell"/>
</dbReference>
<dbReference type="InterPro" id="IPR037066">
    <property type="entry name" value="Plug_dom_sf"/>
</dbReference>
<feature type="domain" description="TonB-dependent receptor plug" evidence="14">
    <location>
        <begin position="52"/>
        <end position="166"/>
    </location>
</feature>
<dbReference type="PROSITE" id="PS52016">
    <property type="entry name" value="TONB_DEPENDENT_REC_3"/>
    <property type="match status" value="1"/>
</dbReference>
<feature type="signal peptide" evidence="12">
    <location>
        <begin position="1"/>
        <end position="19"/>
    </location>
</feature>
<keyword evidence="12" id="KW-0732">Signal</keyword>
<dbReference type="Gene3D" id="2.170.130.10">
    <property type="entry name" value="TonB-dependent receptor, plug domain"/>
    <property type="match status" value="1"/>
</dbReference>
<feature type="domain" description="TonB-dependent receptor-like beta-barrel" evidence="13">
    <location>
        <begin position="177"/>
        <end position="645"/>
    </location>
</feature>
<evidence type="ECO:0000313" key="16">
    <source>
        <dbReference type="Proteomes" id="UP000425817"/>
    </source>
</evidence>
<keyword evidence="3 10" id="KW-0813">Transport</keyword>
<dbReference type="InterPro" id="IPR012910">
    <property type="entry name" value="Plug_dom"/>
</dbReference>
<evidence type="ECO:0000256" key="3">
    <source>
        <dbReference type="ARBA" id="ARBA00022448"/>
    </source>
</evidence>